<organism evidence="14 15">
    <name type="scientific">Psychromicrobium lacuslunae</name>
    <dbReference type="NCBI Taxonomy" id="1618207"/>
    <lineage>
        <taxon>Bacteria</taxon>
        <taxon>Bacillati</taxon>
        <taxon>Actinomycetota</taxon>
        <taxon>Actinomycetes</taxon>
        <taxon>Micrococcales</taxon>
        <taxon>Micrococcaceae</taxon>
        <taxon>Psychromicrobium</taxon>
    </lineage>
</organism>
<dbReference type="Pfam" id="PF00781">
    <property type="entry name" value="DAGK_cat"/>
    <property type="match status" value="1"/>
</dbReference>
<sequence>MKIAVAVNPQAAFGSSRGSGERVLELLRAAGHQPVLLRETNYQALTASVRQAVQQGVDALLMVGGDGMVHLGVNVLASEAVPPTPMGLIPVGTGNDAARSLGLPLGDIPAAVQRFLAGAQQPLSIDLGKVSSDREEEFFAVSFSAGFDARVNERANGWRWPKGRQRYNLAIVRELATFRPIRYRLVVDGVAEELEAMLIAVANGTSLGGGMKITPDAQLSDGELDLFVVAPMSRLRLVALFPKVFSGRHIGEPEVSIRRVRSVRIEAELPGNQSLVSYADGERVGALPRQIDLVPAALTLWV</sequence>
<dbReference type="PANTHER" id="PTHR12358">
    <property type="entry name" value="SPHINGOSINE KINASE"/>
    <property type="match status" value="1"/>
</dbReference>
<keyword evidence="8" id="KW-0067">ATP-binding</keyword>
<dbReference type="SUPFAM" id="SSF111331">
    <property type="entry name" value="NAD kinase/diacylglycerol kinase-like"/>
    <property type="match status" value="1"/>
</dbReference>
<evidence type="ECO:0000256" key="12">
    <source>
        <dbReference type="ARBA" id="ARBA00023264"/>
    </source>
</evidence>
<dbReference type="Proteomes" id="UP000061839">
    <property type="component" value="Chromosome"/>
</dbReference>
<dbReference type="STRING" id="1618207.UM93_08175"/>
<evidence type="ECO:0000256" key="1">
    <source>
        <dbReference type="ARBA" id="ARBA00001946"/>
    </source>
</evidence>
<evidence type="ECO:0000256" key="2">
    <source>
        <dbReference type="ARBA" id="ARBA00005983"/>
    </source>
</evidence>
<keyword evidence="9" id="KW-0460">Magnesium</keyword>
<dbReference type="GO" id="GO:0046872">
    <property type="term" value="F:metal ion binding"/>
    <property type="evidence" value="ECO:0007669"/>
    <property type="project" value="UniProtKB-KW"/>
</dbReference>
<keyword evidence="7" id="KW-0418">Kinase</keyword>
<keyword evidence="15" id="KW-1185">Reference proteome</keyword>
<protein>
    <recommendedName>
        <fullName evidence="13">DAGKc domain-containing protein</fullName>
    </recommendedName>
</protein>
<dbReference type="AlphaFoldDB" id="A0A0D4BYJ4"/>
<accession>A0A0D4BYJ4</accession>
<evidence type="ECO:0000256" key="9">
    <source>
        <dbReference type="ARBA" id="ARBA00022842"/>
    </source>
</evidence>
<dbReference type="InterPro" id="IPR017438">
    <property type="entry name" value="ATP-NAD_kinase_N"/>
</dbReference>
<dbReference type="Pfam" id="PF19279">
    <property type="entry name" value="YegS_C"/>
    <property type="match status" value="1"/>
</dbReference>
<keyword evidence="4" id="KW-0808">Transferase</keyword>
<dbReference type="OrthoDB" id="142078at2"/>
<keyword evidence="6" id="KW-0547">Nucleotide-binding</keyword>
<evidence type="ECO:0000256" key="3">
    <source>
        <dbReference type="ARBA" id="ARBA00022516"/>
    </source>
</evidence>
<dbReference type="HOGENOM" id="CLU_045532_0_1_11"/>
<dbReference type="InterPro" id="IPR005218">
    <property type="entry name" value="Diacylglycerol/lipid_kinase"/>
</dbReference>
<dbReference type="InterPro" id="IPR050187">
    <property type="entry name" value="Lipid_Phosphate_FormReg"/>
</dbReference>
<dbReference type="NCBIfam" id="TIGR00147">
    <property type="entry name" value="YegS/Rv2252/BmrU family lipid kinase"/>
    <property type="match status" value="1"/>
</dbReference>
<dbReference type="Gene3D" id="3.40.50.10330">
    <property type="entry name" value="Probable inorganic polyphosphate/atp-NAD kinase, domain 1"/>
    <property type="match status" value="1"/>
</dbReference>
<dbReference type="InterPro" id="IPR001206">
    <property type="entry name" value="Diacylglycerol_kinase_cat_dom"/>
</dbReference>
<keyword evidence="10" id="KW-0443">Lipid metabolism</keyword>
<keyword evidence="11" id="KW-0594">Phospholipid biosynthesis</keyword>
<dbReference type="KEGG" id="ari:UM93_08175"/>
<dbReference type="GO" id="GO:0008654">
    <property type="term" value="P:phospholipid biosynthetic process"/>
    <property type="evidence" value="ECO:0007669"/>
    <property type="project" value="UniProtKB-KW"/>
</dbReference>
<gene>
    <name evidence="14" type="ORF">UM93_08175</name>
</gene>
<keyword evidence="12" id="KW-1208">Phospholipid metabolism</keyword>
<dbReference type="InterPro" id="IPR016064">
    <property type="entry name" value="NAD/diacylglycerol_kinase_sf"/>
</dbReference>
<dbReference type="PATRIC" id="fig|1618207.4.peg.1654"/>
<evidence type="ECO:0000256" key="7">
    <source>
        <dbReference type="ARBA" id="ARBA00022777"/>
    </source>
</evidence>
<feature type="domain" description="DAGKc" evidence="13">
    <location>
        <begin position="1"/>
        <end position="134"/>
    </location>
</feature>
<dbReference type="PANTHER" id="PTHR12358:SF106">
    <property type="entry name" value="LIPID KINASE YEGS"/>
    <property type="match status" value="1"/>
</dbReference>
<evidence type="ECO:0000259" key="13">
    <source>
        <dbReference type="PROSITE" id="PS50146"/>
    </source>
</evidence>
<dbReference type="Gene3D" id="2.60.200.40">
    <property type="match status" value="1"/>
</dbReference>
<evidence type="ECO:0000313" key="14">
    <source>
        <dbReference type="EMBL" id="AJT41497.1"/>
    </source>
</evidence>
<reference evidence="14 15" key="1">
    <citation type="journal article" date="2015" name="Genome Announc.">
        <title>Complete Genome Sequencing of Protease-Producing Novel Arthrobacter sp. Strain IHBB 11108 Using PacBio Single-Molecule Real-Time Sequencing Technology.</title>
        <authorList>
            <person name="Kiran S."/>
            <person name="Swarnkar M.K."/>
            <person name="Pal M."/>
            <person name="Thakur R."/>
            <person name="Tewari R."/>
            <person name="Singh A.K."/>
            <person name="Gulati A."/>
        </authorList>
    </citation>
    <scope>NUCLEOTIDE SEQUENCE [LARGE SCALE GENOMIC DNA]</scope>
    <source>
        <strain evidence="14 15">IHBB 11108</strain>
    </source>
</reference>
<dbReference type="PROSITE" id="PS50146">
    <property type="entry name" value="DAGK"/>
    <property type="match status" value="1"/>
</dbReference>
<dbReference type="SMART" id="SM00046">
    <property type="entry name" value="DAGKc"/>
    <property type="match status" value="1"/>
</dbReference>
<dbReference type="InterPro" id="IPR045540">
    <property type="entry name" value="YegS/DAGK_C"/>
</dbReference>
<evidence type="ECO:0000256" key="6">
    <source>
        <dbReference type="ARBA" id="ARBA00022741"/>
    </source>
</evidence>
<proteinExistence type="inferred from homology"/>
<evidence type="ECO:0000256" key="11">
    <source>
        <dbReference type="ARBA" id="ARBA00023209"/>
    </source>
</evidence>
<evidence type="ECO:0000256" key="10">
    <source>
        <dbReference type="ARBA" id="ARBA00023098"/>
    </source>
</evidence>
<dbReference type="GO" id="GO:0005886">
    <property type="term" value="C:plasma membrane"/>
    <property type="evidence" value="ECO:0007669"/>
    <property type="project" value="TreeGrafter"/>
</dbReference>
<evidence type="ECO:0000256" key="5">
    <source>
        <dbReference type="ARBA" id="ARBA00022723"/>
    </source>
</evidence>
<dbReference type="GO" id="GO:0005524">
    <property type="term" value="F:ATP binding"/>
    <property type="evidence" value="ECO:0007669"/>
    <property type="project" value="UniProtKB-KW"/>
</dbReference>
<dbReference type="EMBL" id="CP011005">
    <property type="protein sequence ID" value="AJT41497.1"/>
    <property type="molecule type" value="Genomic_DNA"/>
</dbReference>
<name>A0A0D4BYJ4_9MICC</name>
<evidence type="ECO:0000313" key="15">
    <source>
        <dbReference type="Proteomes" id="UP000061839"/>
    </source>
</evidence>
<evidence type="ECO:0000256" key="8">
    <source>
        <dbReference type="ARBA" id="ARBA00022840"/>
    </source>
</evidence>
<comment type="similarity">
    <text evidence="2">Belongs to the diacylglycerol/lipid kinase family.</text>
</comment>
<dbReference type="GO" id="GO:0004143">
    <property type="term" value="F:ATP-dependent diacylglycerol kinase activity"/>
    <property type="evidence" value="ECO:0007669"/>
    <property type="project" value="TreeGrafter"/>
</dbReference>
<comment type="cofactor">
    <cofactor evidence="1">
        <name>Mg(2+)</name>
        <dbReference type="ChEBI" id="CHEBI:18420"/>
    </cofactor>
</comment>
<keyword evidence="5" id="KW-0479">Metal-binding</keyword>
<keyword evidence="3" id="KW-0444">Lipid biosynthesis</keyword>
<evidence type="ECO:0000256" key="4">
    <source>
        <dbReference type="ARBA" id="ARBA00022679"/>
    </source>
</evidence>